<dbReference type="AlphaFoldDB" id="A0AAW9SA82"/>
<dbReference type="GO" id="GO:0016987">
    <property type="term" value="F:sigma factor activity"/>
    <property type="evidence" value="ECO:0007669"/>
    <property type="project" value="UniProtKB-KW"/>
</dbReference>
<dbReference type="PANTHER" id="PTHR43133">
    <property type="entry name" value="RNA POLYMERASE ECF-TYPE SIGMA FACTO"/>
    <property type="match status" value="1"/>
</dbReference>
<evidence type="ECO:0000259" key="6">
    <source>
        <dbReference type="Pfam" id="PF08281"/>
    </source>
</evidence>
<dbReference type="NCBIfam" id="TIGR02985">
    <property type="entry name" value="Sig70_bacteroi1"/>
    <property type="match status" value="1"/>
</dbReference>
<dbReference type="Gene3D" id="1.10.1740.10">
    <property type="match status" value="1"/>
</dbReference>
<dbReference type="InterPro" id="IPR014284">
    <property type="entry name" value="RNA_pol_sigma-70_dom"/>
</dbReference>
<dbReference type="SUPFAM" id="SSF88659">
    <property type="entry name" value="Sigma3 and sigma4 domains of RNA polymerase sigma factors"/>
    <property type="match status" value="1"/>
</dbReference>
<dbReference type="InterPro" id="IPR014327">
    <property type="entry name" value="RNA_pol_sigma70_bacteroid"/>
</dbReference>
<name>A0AAW9SA82_9BACT</name>
<dbReference type="NCBIfam" id="TIGR02937">
    <property type="entry name" value="sigma70-ECF"/>
    <property type="match status" value="1"/>
</dbReference>
<keyword evidence="3" id="KW-0731">Sigma factor</keyword>
<dbReference type="Gene3D" id="1.10.10.10">
    <property type="entry name" value="Winged helix-like DNA-binding domain superfamily/Winged helix DNA-binding domain"/>
    <property type="match status" value="1"/>
</dbReference>
<reference evidence="7 8" key="1">
    <citation type="submission" date="2024-04" db="EMBL/GenBank/DDBJ databases">
        <title>Novel genus in family Flammeovirgaceae.</title>
        <authorList>
            <person name="Nguyen T.H."/>
            <person name="Vuong T.Q."/>
            <person name="Le H."/>
            <person name="Kim S.-G."/>
        </authorList>
    </citation>
    <scope>NUCLEOTIDE SEQUENCE [LARGE SCALE GENOMIC DNA]</scope>
    <source>
        <strain evidence="7 8">JCM 23209</strain>
    </source>
</reference>
<evidence type="ECO:0000256" key="1">
    <source>
        <dbReference type="ARBA" id="ARBA00010641"/>
    </source>
</evidence>
<dbReference type="Proteomes" id="UP001403385">
    <property type="component" value="Unassembled WGS sequence"/>
</dbReference>
<dbReference type="Pfam" id="PF04542">
    <property type="entry name" value="Sigma70_r2"/>
    <property type="match status" value="1"/>
</dbReference>
<protein>
    <submittedName>
        <fullName evidence="7">RNA polymerase sigma-70 factor</fullName>
    </submittedName>
</protein>
<organism evidence="7 8">
    <name type="scientific">Rapidithrix thailandica</name>
    <dbReference type="NCBI Taxonomy" id="413964"/>
    <lineage>
        <taxon>Bacteria</taxon>
        <taxon>Pseudomonadati</taxon>
        <taxon>Bacteroidota</taxon>
        <taxon>Cytophagia</taxon>
        <taxon>Cytophagales</taxon>
        <taxon>Flammeovirgaceae</taxon>
        <taxon>Rapidithrix</taxon>
    </lineage>
</organism>
<accession>A0AAW9SA82</accession>
<dbReference type="InterPro" id="IPR036388">
    <property type="entry name" value="WH-like_DNA-bd_sf"/>
</dbReference>
<evidence type="ECO:0000259" key="5">
    <source>
        <dbReference type="Pfam" id="PF04542"/>
    </source>
</evidence>
<comment type="similarity">
    <text evidence="1">Belongs to the sigma-70 factor family. ECF subfamily.</text>
</comment>
<dbReference type="InterPro" id="IPR013249">
    <property type="entry name" value="RNA_pol_sigma70_r4_t2"/>
</dbReference>
<dbReference type="InterPro" id="IPR013325">
    <property type="entry name" value="RNA_pol_sigma_r2"/>
</dbReference>
<dbReference type="RefSeq" id="WP_346823124.1">
    <property type="nucleotide sequence ID" value="NZ_JBDKWZ010000013.1"/>
</dbReference>
<dbReference type="InterPro" id="IPR007627">
    <property type="entry name" value="RNA_pol_sigma70_r2"/>
</dbReference>
<dbReference type="Pfam" id="PF08281">
    <property type="entry name" value="Sigma70_r4_2"/>
    <property type="match status" value="1"/>
</dbReference>
<gene>
    <name evidence="7" type="ORF">AAG747_20660</name>
</gene>
<dbReference type="EMBL" id="JBDKWZ010000013">
    <property type="protein sequence ID" value="MEN7550342.1"/>
    <property type="molecule type" value="Genomic_DNA"/>
</dbReference>
<evidence type="ECO:0000256" key="3">
    <source>
        <dbReference type="ARBA" id="ARBA00023082"/>
    </source>
</evidence>
<feature type="domain" description="RNA polymerase sigma factor 70 region 4 type 2" evidence="6">
    <location>
        <begin position="119"/>
        <end position="171"/>
    </location>
</feature>
<comment type="caution">
    <text evidence="7">The sequence shown here is derived from an EMBL/GenBank/DDBJ whole genome shotgun (WGS) entry which is preliminary data.</text>
</comment>
<dbReference type="InterPro" id="IPR013324">
    <property type="entry name" value="RNA_pol_sigma_r3/r4-like"/>
</dbReference>
<keyword evidence="2" id="KW-0805">Transcription regulation</keyword>
<keyword evidence="4" id="KW-0804">Transcription</keyword>
<evidence type="ECO:0000313" key="7">
    <source>
        <dbReference type="EMBL" id="MEN7550342.1"/>
    </source>
</evidence>
<feature type="domain" description="RNA polymerase sigma-70 region 2" evidence="5">
    <location>
        <begin position="25"/>
        <end position="90"/>
    </location>
</feature>
<evidence type="ECO:0000313" key="8">
    <source>
        <dbReference type="Proteomes" id="UP001403385"/>
    </source>
</evidence>
<dbReference type="SUPFAM" id="SSF88946">
    <property type="entry name" value="Sigma2 domain of RNA polymerase sigma factors"/>
    <property type="match status" value="1"/>
</dbReference>
<evidence type="ECO:0000256" key="4">
    <source>
        <dbReference type="ARBA" id="ARBA00023163"/>
    </source>
</evidence>
<dbReference type="GO" id="GO:0003677">
    <property type="term" value="F:DNA binding"/>
    <property type="evidence" value="ECO:0007669"/>
    <property type="project" value="InterPro"/>
</dbReference>
<evidence type="ECO:0000256" key="2">
    <source>
        <dbReference type="ARBA" id="ARBA00023015"/>
    </source>
</evidence>
<dbReference type="GO" id="GO:0006352">
    <property type="term" value="P:DNA-templated transcription initiation"/>
    <property type="evidence" value="ECO:0007669"/>
    <property type="project" value="InterPro"/>
</dbReference>
<keyword evidence="8" id="KW-1185">Reference proteome</keyword>
<sequence length="187" mass="22161">MKEYTDQKLSKLLNQGDPKGFKMIFDQYYRPLTLFAYKYLQDMEEARELSQDFFARLWEKHAQLNINLSLKAYLYRGVYNACLSRLKANSKYHHVVNMPELVAHQEDSLHRMMLAEQEELLIRAIENLPAKCREIFELSRFEQLSNREIAEKMDLSVKTIEGQMTIALKRLRQVLICVLLFCVLSVY</sequence>
<dbReference type="InterPro" id="IPR039425">
    <property type="entry name" value="RNA_pol_sigma-70-like"/>
</dbReference>
<proteinExistence type="inferred from homology"/>
<dbReference type="PANTHER" id="PTHR43133:SF46">
    <property type="entry name" value="RNA POLYMERASE SIGMA-70 FACTOR ECF SUBFAMILY"/>
    <property type="match status" value="1"/>
</dbReference>